<dbReference type="InterPro" id="IPR031658">
    <property type="entry name" value="Cyclin_C_2"/>
</dbReference>
<dbReference type="NCBIfam" id="TIGR00569">
    <property type="entry name" value="ccl1"/>
    <property type="match status" value="1"/>
</dbReference>
<proteinExistence type="inferred from homology"/>
<keyword evidence="4" id="KW-0131">Cell cycle</keyword>
<dbReference type="Pfam" id="PF16899">
    <property type="entry name" value="Cyclin_C_2"/>
    <property type="match status" value="1"/>
</dbReference>
<protein>
    <recommendedName>
        <fullName evidence="2">Cyclin-H</fullName>
    </recommendedName>
</protein>
<dbReference type="EMBL" id="OU963866">
    <property type="protein sequence ID" value="CAH0389682.1"/>
    <property type="molecule type" value="Genomic_DNA"/>
</dbReference>
<dbReference type="SUPFAM" id="SSF47954">
    <property type="entry name" value="Cyclin-like"/>
    <property type="match status" value="2"/>
</dbReference>
<comment type="similarity">
    <text evidence="1">Belongs to the cyclin family. Cyclin C subfamily.</text>
</comment>
<evidence type="ECO:0000259" key="8">
    <source>
        <dbReference type="SMART" id="SM00385"/>
    </source>
</evidence>
<gene>
    <name evidence="9" type="ORF">BEMITA_LOCUS8489</name>
</gene>
<dbReference type="CDD" id="cd20525">
    <property type="entry name" value="CYCLIN_CCNH_rpt2"/>
    <property type="match status" value="1"/>
</dbReference>
<keyword evidence="10" id="KW-1185">Reference proteome</keyword>
<dbReference type="GO" id="GO:0016538">
    <property type="term" value="F:cyclin-dependent protein serine/threonine kinase regulator activity"/>
    <property type="evidence" value="ECO:0007669"/>
    <property type="project" value="InterPro"/>
</dbReference>
<evidence type="ECO:0000256" key="7">
    <source>
        <dbReference type="RuleBase" id="RU000383"/>
    </source>
</evidence>
<accession>A0A9P0F2X1</accession>
<keyword evidence="3 7" id="KW-0195">Cyclin</keyword>
<evidence type="ECO:0000256" key="1">
    <source>
        <dbReference type="ARBA" id="ARBA00008638"/>
    </source>
</evidence>
<evidence type="ECO:0000313" key="10">
    <source>
        <dbReference type="Proteomes" id="UP001152759"/>
    </source>
</evidence>
<evidence type="ECO:0000256" key="2">
    <source>
        <dbReference type="ARBA" id="ARBA00019496"/>
    </source>
</evidence>
<evidence type="ECO:0000313" key="9">
    <source>
        <dbReference type="EMBL" id="CAH0389682.1"/>
    </source>
</evidence>
<dbReference type="Gene3D" id="1.10.472.10">
    <property type="entry name" value="Cyclin-like"/>
    <property type="match status" value="2"/>
</dbReference>
<dbReference type="Pfam" id="PF00134">
    <property type="entry name" value="Cyclin_N"/>
    <property type="match status" value="1"/>
</dbReference>
<dbReference type="SMART" id="SM00385">
    <property type="entry name" value="CYCLIN"/>
    <property type="match status" value="1"/>
</dbReference>
<feature type="domain" description="Cyclin-like" evidence="8">
    <location>
        <begin position="62"/>
        <end position="149"/>
    </location>
</feature>
<dbReference type="PANTHER" id="PTHR10026">
    <property type="entry name" value="CYCLIN"/>
    <property type="match status" value="1"/>
</dbReference>
<dbReference type="InterPro" id="IPR013763">
    <property type="entry name" value="Cyclin-like_dom"/>
</dbReference>
<reference evidence="9" key="1">
    <citation type="submission" date="2021-12" db="EMBL/GenBank/DDBJ databases">
        <authorList>
            <person name="King R."/>
        </authorList>
    </citation>
    <scope>NUCLEOTIDE SEQUENCE</scope>
</reference>
<evidence type="ECO:0000256" key="3">
    <source>
        <dbReference type="ARBA" id="ARBA00023127"/>
    </source>
</evidence>
<dbReference type="InterPro" id="IPR036915">
    <property type="entry name" value="Cyclin-like_sf"/>
</dbReference>
<dbReference type="GO" id="GO:0070985">
    <property type="term" value="C:transcription factor TFIIK complex"/>
    <property type="evidence" value="ECO:0007669"/>
    <property type="project" value="InterPro"/>
</dbReference>
<evidence type="ECO:0000256" key="6">
    <source>
        <dbReference type="ARBA" id="ARBA00026042"/>
    </source>
</evidence>
<organism evidence="9 10">
    <name type="scientific">Bemisia tabaci</name>
    <name type="common">Sweetpotato whitefly</name>
    <name type="synonym">Aleurodes tabaci</name>
    <dbReference type="NCBI Taxonomy" id="7038"/>
    <lineage>
        <taxon>Eukaryota</taxon>
        <taxon>Metazoa</taxon>
        <taxon>Ecdysozoa</taxon>
        <taxon>Arthropoda</taxon>
        <taxon>Hexapoda</taxon>
        <taxon>Insecta</taxon>
        <taxon>Pterygota</taxon>
        <taxon>Neoptera</taxon>
        <taxon>Paraneoptera</taxon>
        <taxon>Hemiptera</taxon>
        <taxon>Sternorrhyncha</taxon>
        <taxon>Aleyrodoidea</taxon>
        <taxon>Aleyrodidae</taxon>
        <taxon>Aleyrodinae</taxon>
        <taxon>Bemisia</taxon>
    </lineage>
</organism>
<dbReference type="CDD" id="cd20524">
    <property type="entry name" value="CYCLIN_CCNH_rpt1"/>
    <property type="match status" value="1"/>
</dbReference>
<dbReference type="FunFam" id="1.10.472.10:FF:000029">
    <property type="entry name" value="Cyclin h"/>
    <property type="match status" value="1"/>
</dbReference>
<dbReference type="OrthoDB" id="340962at2759"/>
<dbReference type="Proteomes" id="UP001152759">
    <property type="component" value="Chromosome 5"/>
</dbReference>
<dbReference type="KEGG" id="btab:109035540"/>
<evidence type="ECO:0000256" key="5">
    <source>
        <dbReference type="ARBA" id="ARBA00025343"/>
    </source>
</evidence>
<evidence type="ECO:0000256" key="4">
    <source>
        <dbReference type="ARBA" id="ARBA00023306"/>
    </source>
</evidence>
<comment type="function">
    <text evidence="5">Regulates CDK7, the catalytic subunit of the CDK-activating kinase (CAK) enzymatic complex. CAK activates the cyclin-associated kinases CDK1, CDK2, CDK4 and CDK6 by threonine phosphorylation. CAK complexed to the core-TFIIH basal transcription factor activates RNA polymerase II by serine phosphorylation of the repetitive C-terminal domain (CTD) of its large subunit (POLR2A), allowing its escape from the promoter and elongation of the transcripts. Involved in cell cycle control and in RNA transcription by RNA polymerase II. Its expression and activity are constant throughout the cell cycle.</text>
</comment>
<dbReference type="AlphaFoldDB" id="A0A9P0F2X1"/>
<dbReference type="FunFam" id="1.10.472.10:FF:000088">
    <property type="entry name" value="Cyclin-H"/>
    <property type="match status" value="1"/>
</dbReference>
<dbReference type="InterPro" id="IPR043198">
    <property type="entry name" value="Cyclin/Ssn8"/>
</dbReference>
<sequence length="333" mass="38787">MFPTSTQRKSWMFSDEKDLTRLREAANRKFIAQHRKNMTDEECAQYFLSAPEESTLIKRYEYHMREFCRRFVPPMPRTVAGTAFHYLKRFYVKNSVMDYHPKEILVTCVYLACKVEEFNVSIEQFVSNIKGDTSKASNIILNNELLLMQQLNYNLTIHNPFRPVEGFIIDLKTRSNLHNPDNLRTGIDEALDQLFLTDACLLYAPSQLALAATLHSARKNKENLDSYVTETLLGPNAEKELSDLIEIVRKIRSLLVKQLETPSNQQIKIIEKKLEACRNQENNPESEIYKRKMQDLLDDEEEFQAKKYAKLLKEQARKETKIIGINRIISPSA</sequence>
<name>A0A9P0F2X1_BEMTA</name>
<dbReference type="InterPro" id="IPR027081">
    <property type="entry name" value="CyclinH/Ccl1"/>
</dbReference>
<dbReference type="InterPro" id="IPR006671">
    <property type="entry name" value="Cyclin_N"/>
</dbReference>
<comment type="subunit">
    <text evidence="6">Associates primarily with CDK7 and MAT1 to form the CAK complex. CAK can further associate with the core-TFIIH to form the TFIIH basal transcription factor.</text>
</comment>
<dbReference type="GO" id="GO:0006351">
    <property type="term" value="P:DNA-templated transcription"/>
    <property type="evidence" value="ECO:0007669"/>
    <property type="project" value="InterPro"/>
</dbReference>
<dbReference type="GO" id="GO:0006357">
    <property type="term" value="P:regulation of transcription by RNA polymerase II"/>
    <property type="evidence" value="ECO:0007669"/>
    <property type="project" value="InterPro"/>
</dbReference>